<dbReference type="GO" id="GO:0004852">
    <property type="term" value="F:uroporphyrinogen-III synthase activity"/>
    <property type="evidence" value="ECO:0007669"/>
    <property type="project" value="InterPro"/>
</dbReference>
<keyword evidence="2" id="KW-0808">Transferase</keyword>
<dbReference type="Pfam" id="PF02602">
    <property type="entry name" value="HEM4"/>
    <property type="match status" value="1"/>
</dbReference>
<protein>
    <submittedName>
        <fullName evidence="2">Uroporphyrin-III C-methyltransferase</fullName>
    </submittedName>
</protein>
<sequence length="172" mass="19677">KVQFLSIGNYTAKALRTIGIESIVPDSKTSDGIINFLNKNVNPDSRILLLRSNMGNKSIDNFLRSRNLRYFELRLYDIYEDKFGIEAIVPMIQCSNLIGVIITSSFEATVFLGMLKREKIELRENIVIFVIGSPTYDTFRKLGYKGKIIIGYSDFDALIVRIKKMLHSGEWI</sequence>
<dbReference type="EMBL" id="AUZX01003852">
    <property type="protein sequence ID" value="EQD72762.1"/>
    <property type="molecule type" value="Genomic_DNA"/>
</dbReference>
<dbReference type="InterPro" id="IPR036108">
    <property type="entry name" value="4pyrrol_syn_uPrphyn_synt_sf"/>
</dbReference>
<evidence type="ECO:0000313" key="2">
    <source>
        <dbReference type="EMBL" id="EQD72762.1"/>
    </source>
</evidence>
<feature type="non-terminal residue" evidence="2">
    <location>
        <position position="1"/>
    </location>
</feature>
<gene>
    <name evidence="2" type="ORF">B1A_05291</name>
</gene>
<dbReference type="CDD" id="cd06578">
    <property type="entry name" value="HemD"/>
    <property type="match status" value="1"/>
</dbReference>
<dbReference type="InterPro" id="IPR003754">
    <property type="entry name" value="4pyrrol_synth_uPrphyn_synth"/>
</dbReference>
<dbReference type="AlphaFoldDB" id="T1BSB4"/>
<proteinExistence type="predicted"/>
<dbReference type="GO" id="GO:0033014">
    <property type="term" value="P:tetrapyrrole biosynthetic process"/>
    <property type="evidence" value="ECO:0007669"/>
    <property type="project" value="InterPro"/>
</dbReference>
<feature type="domain" description="Tetrapyrrole biosynthesis uroporphyrinogen III synthase" evidence="1">
    <location>
        <begin position="3"/>
        <end position="149"/>
    </location>
</feature>
<dbReference type="SUPFAM" id="SSF69618">
    <property type="entry name" value="HemD-like"/>
    <property type="match status" value="1"/>
</dbReference>
<dbReference type="GO" id="GO:0008168">
    <property type="term" value="F:methyltransferase activity"/>
    <property type="evidence" value="ECO:0007669"/>
    <property type="project" value="UniProtKB-KW"/>
</dbReference>
<dbReference type="GO" id="GO:0032259">
    <property type="term" value="P:methylation"/>
    <property type="evidence" value="ECO:0007669"/>
    <property type="project" value="UniProtKB-KW"/>
</dbReference>
<dbReference type="Gene3D" id="3.40.50.10090">
    <property type="match status" value="1"/>
</dbReference>
<evidence type="ECO:0000259" key="1">
    <source>
        <dbReference type="Pfam" id="PF02602"/>
    </source>
</evidence>
<organism evidence="2">
    <name type="scientific">mine drainage metagenome</name>
    <dbReference type="NCBI Taxonomy" id="410659"/>
    <lineage>
        <taxon>unclassified sequences</taxon>
        <taxon>metagenomes</taxon>
        <taxon>ecological metagenomes</taxon>
    </lineage>
</organism>
<accession>T1BSB4</accession>
<reference evidence="2" key="1">
    <citation type="submission" date="2013-08" db="EMBL/GenBank/DDBJ databases">
        <authorList>
            <person name="Mendez C."/>
            <person name="Richter M."/>
            <person name="Ferrer M."/>
            <person name="Sanchez J."/>
        </authorList>
    </citation>
    <scope>NUCLEOTIDE SEQUENCE</scope>
</reference>
<keyword evidence="2" id="KW-0489">Methyltransferase</keyword>
<comment type="caution">
    <text evidence="2">The sequence shown here is derived from an EMBL/GenBank/DDBJ whole genome shotgun (WGS) entry which is preliminary data.</text>
</comment>
<name>T1BSB4_9ZZZZ</name>
<reference evidence="2" key="2">
    <citation type="journal article" date="2014" name="ISME J.">
        <title>Microbial stratification in low pH oxic and suboxic macroscopic growths along an acid mine drainage.</title>
        <authorList>
            <person name="Mendez-Garcia C."/>
            <person name="Mesa V."/>
            <person name="Sprenger R.R."/>
            <person name="Richter M."/>
            <person name="Diez M.S."/>
            <person name="Solano J."/>
            <person name="Bargiela R."/>
            <person name="Golyshina O.V."/>
            <person name="Manteca A."/>
            <person name="Ramos J.L."/>
            <person name="Gallego J.R."/>
            <person name="Llorente I."/>
            <person name="Martins Dos Santos V.A."/>
            <person name="Jensen O.N."/>
            <person name="Pelaez A.I."/>
            <person name="Sanchez J."/>
            <person name="Ferrer M."/>
        </authorList>
    </citation>
    <scope>NUCLEOTIDE SEQUENCE</scope>
</reference>